<evidence type="ECO:0000313" key="3">
    <source>
        <dbReference type="Proteomes" id="UP000186559"/>
    </source>
</evidence>
<feature type="compositionally biased region" description="Pro residues" evidence="1">
    <location>
        <begin position="38"/>
        <end position="49"/>
    </location>
</feature>
<proteinExistence type="predicted"/>
<dbReference type="AlphaFoldDB" id="A0A1U7DCT2"/>
<dbReference type="KEGG" id="tpro:Ga0080559_TMP466"/>
<gene>
    <name evidence="2" type="ORF">Ga0080559_TMP466</name>
</gene>
<protein>
    <submittedName>
        <fullName evidence="2">Uncharacterized protein</fullName>
    </submittedName>
</protein>
<evidence type="ECO:0000313" key="2">
    <source>
        <dbReference type="EMBL" id="APX25949.1"/>
    </source>
</evidence>
<dbReference type="EMBL" id="CP014797">
    <property type="protein sequence ID" value="APX25949.1"/>
    <property type="molecule type" value="Genomic_DNA"/>
</dbReference>
<accession>A0A1U7DCT2</accession>
<reference evidence="2 3" key="1">
    <citation type="submission" date="2016-03" db="EMBL/GenBank/DDBJ databases">
        <title>Deep-sea bacteria in the southern Pacific.</title>
        <authorList>
            <person name="Tang K."/>
        </authorList>
    </citation>
    <scope>NUCLEOTIDE SEQUENCE [LARGE SCALE GENOMIC DNA]</scope>
    <source>
        <strain evidence="2 3">JLT2016</strain>
        <plasmid evidence="3">Plasmid ptpro1</plasmid>
    </source>
</reference>
<evidence type="ECO:0000256" key="1">
    <source>
        <dbReference type="SAM" id="MobiDB-lite"/>
    </source>
</evidence>
<name>A0A1U7DCT2_9RHOB</name>
<geneLocation type="plasmid" evidence="3">
    <name>ptpro1</name>
</geneLocation>
<dbReference type="Proteomes" id="UP000186559">
    <property type="component" value="Plasmid pTPRO1"/>
</dbReference>
<keyword evidence="3" id="KW-1185">Reference proteome</keyword>
<feature type="region of interest" description="Disordered" evidence="1">
    <location>
        <begin position="1"/>
        <end position="49"/>
    </location>
</feature>
<sequence length="49" mass="5439">MTNRTRGMRNAHEARSHPAQRRSARRPAPGGTCRPGPLQTPPPRRVQAV</sequence>
<organism evidence="2 3">
    <name type="scientific">Salipiger profundus</name>
    <dbReference type="NCBI Taxonomy" id="1229727"/>
    <lineage>
        <taxon>Bacteria</taxon>
        <taxon>Pseudomonadati</taxon>
        <taxon>Pseudomonadota</taxon>
        <taxon>Alphaproteobacteria</taxon>
        <taxon>Rhodobacterales</taxon>
        <taxon>Roseobacteraceae</taxon>
        <taxon>Salipiger</taxon>
    </lineage>
</organism>
<keyword evidence="2" id="KW-0614">Plasmid</keyword>